<dbReference type="InterPro" id="IPR047525">
    <property type="entry name" value="TfoX-like"/>
</dbReference>
<evidence type="ECO:0000313" key="2">
    <source>
        <dbReference type="EMBL" id="RJF82292.1"/>
    </source>
</evidence>
<dbReference type="PANTHER" id="PTHR36121:SF1">
    <property type="entry name" value="PROTEIN SXY"/>
    <property type="match status" value="1"/>
</dbReference>
<sequence length="132" mass="14186">MAARPPSDFVTDVCATLSRLGDVRARRMFGGYGVTCDGFSFALVSDDILYFKVDDGNRAAYVALGLEPFRPMADKPVTLSYYPPPDSALDDPDELLDWARPALEAALRAAAVKAAAAKRKTTKKTKAAPASE</sequence>
<evidence type="ECO:0000313" key="3">
    <source>
        <dbReference type="Proteomes" id="UP000283458"/>
    </source>
</evidence>
<dbReference type="SUPFAM" id="SSF159894">
    <property type="entry name" value="YgaC/TfoX-N like"/>
    <property type="match status" value="1"/>
</dbReference>
<reference evidence="2 3" key="1">
    <citation type="submission" date="2018-09" db="EMBL/GenBank/DDBJ databases">
        <authorList>
            <person name="Zhu H."/>
        </authorList>
    </citation>
    <scope>NUCLEOTIDE SEQUENCE [LARGE SCALE GENOMIC DNA]</scope>
    <source>
        <strain evidence="2 3">K2W22B-5</strain>
    </source>
</reference>
<keyword evidence="3" id="KW-1185">Reference proteome</keyword>
<feature type="domain" description="TfoX N-terminal" evidence="1">
    <location>
        <begin position="17"/>
        <end position="106"/>
    </location>
</feature>
<dbReference type="OrthoDB" id="1524907at2"/>
<protein>
    <submittedName>
        <fullName evidence="2">TfoX family protein</fullName>
    </submittedName>
</protein>
<evidence type="ECO:0000259" key="1">
    <source>
        <dbReference type="Pfam" id="PF04993"/>
    </source>
</evidence>
<gene>
    <name evidence="2" type="ORF">D3877_19815</name>
</gene>
<dbReference type="InterPro" id="IPR007076">
    <property type="entry name" value="TfoX_N"/>
</dbReference>
<dbReference type="AlphaFoldDB" id="A0A418VYQ4"/>
<dbReference type="RefSeq" id="WP_119832374.1">
    <property type="nucleotide sequence ID" value="NZ_QYUL01000002.1"/>
</dbReference>
<accession>A0A418VYQ4</accession>
<dbReference type="Gene3D" id="3.30.1460.30">
    <property type="entry name" value="YgaC/TfoX-N like chaperone"/>
    <property type="match status" value="1"/>
</dbReference>
<dbReference type="Proteomes" id="UP000283458">
    <property type="component" value="Unassembled WGS sequence"/>
</dbReference>
<dbReference type="EMBL" id="QYUL01000002">
    <property type="protein sequence ID" value="RJF82292.1"/>
    <property type="molecule type" value="Genomic_DNA"/>
</dbReference>
<proteinExistence type="predicted"/>
<organism evidence="2 3">
    <name type="scientific">Azospirillum cavernae</name>
    <dbReference type="NCBI Taxonomy" id="2320860"/>
    <lineage>
        <taxon>Bacteria</taxon>
        <taxon>Pseudomonadati</taxon>
        <taxon>Pseudomonadota</taxon>
        <taxon>Alphaproteobacteria</taxon>
        <taxon>Rhodospirillales</taxon>
        <taxon>Azospirillaceae</taxon>
        <taxon>Azospirillum</taxon>
    </lineage>
</organism>
<dbReference type="PANTHER" id="PTHR36121">
    <property type="entry name" value="PROTEIN SXY"/>
    <property type="match status" value="1"/>
</dbReference>
<comment type="caution">
    <text evidence="2">The sequence shown here is derived from an EMBL/GenBank/DDBJ whole genome shotgun (WGS) entry which is preliminary data.</text>
</comment>
<dbReference type="Pfam" id="PF04993">
    <property type="entry name" value="TfoX_N"/>
    <property type="match status" value="1"/>
</dbReference>
<name>A0A418VYQ4_9PROT</name>